<sequence length="852" mass="92187">MQYIDPTKLSLTNSSFVDQSTDANGGSVYLLTIGIITIADCAFVRSSARKCGGALFLRYGAENLFKLARCLFDNCRQTGPLTTSEGGGAVRVESTINASMTFLQFRDCSAESGYGHDVSLDTTNLDQDLLSTCDSTSSEVFRVADQMNDNSSLLVTSKWEAGILSLTPTLTNESTASFTLTLDREVTGSLLLSIDNSFGTERTDPASAPAIGRVLIFPFSSSASATLDGVSVGESGLLQQPLADYKIIAVSAPNYAIRFPTLKTVILSPLDKEGKKASVTLQGTVLQGLYTLHISINSSLTEPLHSVEHNIRNLVITTPAEPARIVHCIECLLDGNNGTLTVRFEGRTFDSPLGLILLTNGTHNWPSLSPISVDNTTHCSASFAVGVDESDTMLGIGQEYTLLGMGNGSTGCFLEDLTITVPTPSVFTGMNIRFKNSQNTSCVVELTGRNLVVHSQYNLTLNSMVSVVVRITSPTEGQSGEVLIGWPGHLQFGEECVVTAITRLDGENETIMVDGVFSATTESKPQHLNLYVSNESSDESVFCGEESRPCHSVDIAWKIVGGLAFDKPILELMDSPWLTSPLSILSGMIVVFRNGTGSSPTLSVSSSAHPVSSTGVVIVHERAVFEVHNVDIEILSSDLSFVFISATQSKIVLKDGSLNGPTIQHGLNEEEKDICSWTNGVLQLTNTTTTLSHQHSTSRTLSLKKELYEIEVKGSTLIPCGLFLEVYELTKEKKEGKTHRHPLSTDTATSFTETSIVLTLSSLSLQSLASSLEWRGRLVFGKEQRSDEWFVVQKDLSGRLAESAWNNMKWWIPLVVVLSCAALLALIIVVVCVKRMKGKKDKIPKPQMCKSQ</sequence>
<organism evidence="2 3">
    <name type="scientific">Blattamonas nauphoetae</name>
    <dbReference type="NCBI Taxonomy" id="2049346"/>
    <lineage>
        <taxon>Eukaryota</taxon>
        <taxon>Metamonada</taxon>
        <taxon>Preaxostyla</taxon>
        <taxon>Oxymonadida</taxon>
        <taxon>Blattamonas</taxon>
    </lineage>
</organism>
<name>A0ABQ9Y3W6_9EUKA</name>
<proteinExistence type="predicted"/>
<evidence type="ECO:0000256" key="1">
    <source>
        <dbReference type="SAM" id="Phobius"/>
    </source>
</evidence>
<evidence type="ECO:0000313" key="3">
    <source>
        <dbReference type="Proteomes" id="UP001281761"/>
    </source>
</evidence>
<protein>
    <submittedName>
        <fullName evidence="2">Uncharacterized protein</fullName>
    </submittedName>
</protein>
<keyword evidence="3" id="KW-1185">Reference proteome</keyword>
<dbReference type="Proteomes" id="UP001281761">
    <property type="component" value="Unassembled WGS sequence"/>
</dbReference>
<evidence type="ECO:0000313" key="2">
    <source>
        <dbReference type="EMBL" id="KAK2958374.1"/>
    </source>
</evidence>
<dbReference type="EMBL" id="JARBJD010000038">
    <property type="protein sequence ID" value="KAK2958374.1"/>
    <property type="molecule type" value="Genomic_DNA"/>
</dbReference>
<keyword evidence="1" id="KW-0472">Membrane</keyword>
<comment type="caution">
    <text evidence="2">The sequence shown here is derived from an EMBL/GenBank/DDBJ whole genome shotgun (WGS) entry which is preliminary data.</text>
</comment>
<reference evidence="2 3" key="1">
    <citation type="journal article" date="2022" name="bioRxiv">
        <title>Genomics of Preaxostyla Flagellates Illuminates Evolutionary Transitions and the Path Towards Mitochondrial Loss.</title>
        <authorList>
            <person name="Novak L.V.F."/>
            <person name="Treitli S.C."/>
            <person name="Pyrih J."/>
            <person name="Halakuc P."/>
            <person name="Pipaliya S.V."/>
            <person name="Vacek V."/>
            <person name="Brzon O."/>
            <person name="Soukal P."/>
            <person name="Eme L."/>
            <person name="Dacks J.B."/>
            <person name="Karnkowska A."/>
            <person name="Elias M."/>
            <person name="Hampl V."/>
        </authorList>
    </citation>
    <scope>NUCLEOTIDE SEQUENCE [LARGE SCALE GENOMIC DNA]</scope>
    <source>
        <strain evidence="2">NAU3</strain>
        <tissue evidence="2">Gut</tissue>
    </source>
</reference>
<feature type="transmembrane region" description="Helical" evidence="1">
    <location>
        <begin position="810"/>
        <end position="833"/>
    </location>
</feature>
<keyword evidence="1" id="KW-1133">Transmembrane helix</keyword>
<gene>
    <name evidence="2" type="ORF">BLNAU_6644</name>
</gene>
<keyword evidence="1" id="KW-0812">Transmembrane</keyword>
<accession>A0ABQ9Y3W6</accession>